<dbReference type="EMBL" id="CP159925">
    <property type="protein sequence ID" value="XCO76856.1"/>
    <property type="molecule type" value="Genomic_DNA"/>
</dbReference>
<proteinExistence type="predicted"/>
<gene>
    <name evidence="2" type="ORF">ABU614_08745</name>
</gene>
<reference evidence="2" key="1">
    <citation type="submission" date="2024-06" db="EMBL/GenBank/DDBJ databases">
        <authorList>
            <person name="Li S."/>
        </authorList>
    </citation>
    <scope>NUCLEOTIDE SEQUENCE</scope>
    <source>
        <strain evidence="2">SR10</strain>
    </source>
</reference>
<keyword evidence="1" id="KW-0472">Membrane</keyword>
<accession>A0AAU8MW82</accession>
<evidence type="ECO:0000256" key="1">
    <source>
        <dbReference type="SAM" id="Phobius"/>
    </source>
</evidence>
<evidence type="ECO:0000313" key="2">
    <source>
        <dbReference type="EMBL" id="XCO76856.1"/>
    </source>
</evidence>
<organism evidence="2">
    <name type="scientific">Lysobacter firmicutimachus</name>
    <dbReference type="NCBI Taxonomy" id="1792846"/>
    <lineage>
        <taxon>Bacteria</taxon>
        <taxon>Pseudomonadati</taxon>
        <taxon>Pseudomonadota</taxon>
        <taxon>Gammaproteobacteria</taxon>
        <taxon>Lysobacterales</taxon>
        <taxon>Lysobacteraceae</taxon>
        <taxon>Lysobacter</taxon>
    </lineage>
</organism>
<dbReference type="Pfam" id="PF18926">
    <property type="entry name" value="DUF5676"/>
    <property type="match status" value="1"/>
</dbReference>
<dbReference type="RefSeq" id="WP_363800117.1">
    <property type="nucleotide sequence ID" value="NZ_CP159925.1"/>
</dbReference>
<name>A0AAU8MW82_9GAMM</name>
<dbReference type="InterPro" id="IPR044020">
    <property type="entry name" value="DUF5676"/>
</dbReference>
<feature type="transmembrane region" description="Helical" evidence="1">
    <location>
        <begin position="63"/>
        <end position="87"/>
    </location>
</feature>
<feature type="transmembrane region" description="Helical" evidence="1">
    <location>
        <begin position="18"/>
        <end position="43"/>
    </location>
</feature>
<protein>
    <submittedName>
        <fullName evidence="2">DUF5676 family membrane protein</fullName>
    </submittedName>
</protein>
<sequence>MGTQSASPGPAEQRRMPLVAFGLALSLFLAISFVLCVLGYLIFPDLPIAHSVLSTLLPGFDLLTWPDFLLGLAESFAWGWYIAILFVPRYDFFVVRGP</sequence>
<dbReference type="AlphaFoldDB" id="A0AAU8MW82"/>
<keyword evidence="1" id="KW-1133">Transmembrane helix</keyword>
<keyword evidence="1" id="KW-0812">Transmembrane</keyword>